<dbReference type="Proteomes" id="UP000023758">
    <property type="component" value="Unassembled WGS sequence"/>
</dbReference>
<feature type="region of interest" description="Disordered" evidence="1">
    <location>
        <begin position="553"/>
        <end position="583"/>
    </location>
</feature>
<dbReference type="OrthoDB" id="24581at2759"/>
<organism evidence="2">
    <name type="scientific">Trichophyton rubrum CBS 288.86</name>
    <dbReference type="NCBI Taxonomy" id="1215330"/>
    <lineage>
        <taxon>Eukaryota</taxon>
        <taxon>Fungi</taxon>
        <taxon>Dikarya</taxon>
        <taxon>Ascomycota</taxon>
        <taxon>Pezizomycotina</taxon>
        <taxon>Eurotiomycetes</taxon>
        <taxon>Eurotiomycetidae</taxon>
        <taxon>Onygenales</taxon>
        <taxon>Arthrodermataceae</taxon>
        <taxon>Trichophyton</taxon>
    </lineage>
</organism>
<evidence type="ECO:0008006" key="3">
    <source>
        <dbReference type="Google" id="ProtNLM"/>
    </source>
</evidence>
<proteinExistence type="predicted"/>
<feature type="compositionally biased region" description="Polar residues" evidence="1">
    <location>
        <begin position="553"/>
        <end position="578"/>
    </location>
</feature>
<feature type="compositionally biased region" description="Low complexity" evidence="1">
    <location>
        <begin position="43"/>
        <end position="57"/>
    </location>
</feature>
<dbReference type="AlphaFoldDB" id="A0A022W2G4"/>
<feature type="compositionally biased region" description="Pro residues" evidence="1">
    <location>
        <begin position="314"/>
        <end position="323"/>
    </location>
</feature>
<dbReference type="HOGENOM" id="CLU_019373_0_0_1"/>
<name>A0A022W2G4_TRIRU</name>
<reference evidence="2" key="1">
    <citation type="submission" date="2014-02" db="EMBL/GenBank/DDBJ databases">
        <title>The Genome Sequence of Trichophyton rubrum (morphotype fischeri) CBS 288.86.</title>
        <authorList>
            <consortium name="The Broad Institute Genomics Platform"/>
            <person name="Cuomo C.A."/>
            <person name="White T.C."/>
            <person name="Graser Y."/>
            <person name="Martinez-Rossi N."/>
            <person name="Heitman J."/>
            <person name="Young S.K."/>
            <person name="Zeng Q."/>
            <person name="Gargeya S."/>
            <person name="Abouelleil A."/>
            <person name="Alvarado L."/>
            <person name="Chapman S.B."/>
            <person name="Gainer-Dewar J."/>
            <person name="Goldberg J."/>
            <person name="Griggs A."/>
            <person name="Gujja S."/>
            <person name="Hansen M."/>
            <person name="Howarth C."/>
            <person name="Imamovic A."/>
            <person name="Larimer J."/>
            <person name="Martinez D."/>
            <person name="Murphy C."/>
            <person name="Pearson M.D."/>
            <person name="Persinoti G."/>
            <person name="Poon T."/>
            <person name="Priest M."/>
            <person name="Roberts A.D."/>
            <person name="Saif S."/>
            <person name="Shea T.D."/>
            <person name="Sykes S.N."/>
            <person name="Wortman J."/>
            <person name="Nusbaum C."/>
            <person name="Birren B."/>
        </authorList>
    </citation>
    <scope>NUCLEOTIDE SEQUENCE [LARGE SCALE GENOMIC DNA]</scope>
    <source>
        <strain evidence="2">CBS 288.86</strain>
    </source>
</reference>
<evidence type="ECO:0000256" key="1">
    <source>
        <dbReference type="SAM" id="MobiDB-lite"/>
    </source>
</evidence>
<feature type="compositionally biased region" description="Basic residues" evidence="1">
    <location>
        <begin position="774"/>
        <end position="789"/>
    </location>
</feature>
<feature type="region of interest" description="Disordered" evidence="1">
    <location>
        <begin position="311"/>
        <end position="339"/>
    </location>
</feature>
<sequence>MTFLEQYTSSPSPPILSPSQPSSRPSTSQWYHDQILRELPFISGASRSRSGSPSRSRNNTGTQTPKRLSVLGQRSRSDTANSSNLSPASSMTSSKRSSHDGSKGVFDFVLPLEKEESSSKSFFSRGNRILRRQGSKFSLLDTLTLDEEEEMSSDQVWYGEKVKPRREKPAVLRRINRQRNHSSHTKLKSSISEPFHFQHITHTSRGQLPPIAHTHPHDLATEFSIIRASQRPNSELKGIHAQNLSYRPYTAEEESDWTLDTLAPDAPSLFTRSPPRSPRATMTTVTSPELRQLRAPRSVENFSRPVSRIVRQPFSPPMIPPPRRSSRMAMSPKSGGQRIDPSEELMGLNGLSLSPVEDGPINAVVGYAVSPPEQGPVAEPIEEIGRAFSPDENNAPSTNLSPLVQPSGVNERDEPQSNHVIAFDPAPYNAHMEPELVEIPSELKKPALHLSPLKETRFEYEDLHSPILPSEQPRKLLPPVEPKSPAGTVGMHASNDSWEADIDYCYEHAAESNSNFDWNRKSAEESRDRECSHLGKSETSGCFKPNTSSFYLHPLDTTTPGQTTPELQPSSGTSASTRAESDAASPAIFNHSFGTFPSTAESMDKKPRTTDIQVLETHFEDVSHDSLYSHVISDINEDDEYHIDEPAYTRTGSSPLSKCNSQESMILSRAASIVRKHRSSTSTNSVPDLIHSPNCSREMVDREAPTSPLAERPALPTYSRPLPIGREGMPRMPFASFSGIESASNPSVSMHDRSKSASVLDSADCSLVRTSQVNRKRASTLSRGVRKNRPSYSLFPVTGPATSPKVS</sequence>
<gene>
    <name evidence="2" type="ORF">H103_04419</name>
</gene>
<dbReference type="EMBL" id="KK207847">
    <property type="protein sequence ID" value="EZF52547.1"/>
    <property type="molecule type" value="Genomic_DNA"/>
</dbReference>
<feature type="region of interest" description="Disordered" evidence="1">
    <location>
        <begin position="701"/>
        <end position="807"/>
    </location>
</feature>
<feature type="compositionally biased region" description="Low complexity" evidence="1">
    <location>
        <begin position="17"/>
        <end position="28"/>
    </location>
</feature>
<feature type="region of interest" description="Disordered" evidence="1">
    <location>
        <begin position="469"/>
        <end position="493"/>
    </location>
</feature>
<feature type="compositionally biased region" description="Polar residues" evidence="1">
    <location>
        <begin position="58"/>
        <end position="95"/>
    </location>
</feature>
<protein>
    <recommendedName>
        <fullName evidence="3">CRIB domain-containing protein</fullName>
    </recommendedName>
</protein>
<accession>A0A022W2G4</accession>
<feature type="region of interest" description="Disordered" evidence="1">
    <location>
        <begin position="1"/>
        <end position="103"/>
    </location>
</feature>
<feature type="compositionally biased region" description="Polar residues" evidence="1">
    <location>
        <begin position="739"/>
        <end position="748"/>
    </location>
</feature>
<evidence type="ECO:0000313" key="2">
    <source>
        <dbReference type="EMBL" id="EZF52547.1"/>
    </source>
</evidence>